<evidence type="ECO:0000256" key="1">
    <source>
        <dbReference type="SAM" id="SignalP"/>
    </source>
</evidence>
<dbReference type="RefSeq" id="WP_350446355.1">
    <property type="nucleotide sequence ID" value="NZ_CP158373.1"/>
</dbReference>
<name>A0AAU7XWF1_9PSED</name>
<proteinExistence type="predicted"/>
<dbReference type="InterPro" id="IPR032774">
    <property type="entry name" value="WG_beta_rep"/>
</dbReference>
<dbReference type="EMBL" id="CP158373">
    <property type="protein sequence ID" value="XBY61880.1"/>
    <property type="molecule type" value="Genomic_DNA"/>
</dbReference>
<dbReference type="Pfam" id="PF14903">
    <property type="entry name" value="WG_beta_rep"/>
    <property type="match status" value="2"/>
</dbReference>
<dbReference type="AlphaFoldDB" id="A0AAU7XWF1"/>
<feature type="chain" id="PRO_5043537752" evidence="1">
    <location>
        <begin position="25"/>
        <end position="681"/>
    </location>
</feature>
<sequence>MVKGSKALLWGLALMMGGTGAAEAASQLLCSMRWSSANEAVDQRLGGDCMLVTAKGALQVPQLFQQVGGGLQAGRFAFKRDELWGYADDAGRVLVAPSLSIARPFVEGRAMVCREEAERRFCGYLGLDGKPAFPLIEGLYFLRDYRGGQTLAAPDGGRGNFMMDSAGVRQELGASAAGRCNTWVLETRSARALARLPADGRLPVPGADAQHPLGDCAQALEAVPPLELDLPALFSEWLHLQITRVHPLNEGVRVMATDGPWGWGLLDEQAKPLFGPAPRLYSEPLDLSLREGLLPVRLPTGENLGQVQSPSTVRFMAVDGRYPLPGDFEDAHGFHEGLAAARSSQNHLWGFIDHQGAWVIAPSYPAVIDDFDEGRAVVTLPLPYERSVEALIDRSGQVLARYDELLARHFPDPQLEQLPEPLPFLPCVLNGANYLSPEERRVALEGQGGDWAGLCVDDQLRAKAQQMALRLHGSLAPERSILQWSAALDAWLARLRAFKADTGCQRALLDEGLSDPRWAQPVAPEGGLALPGLPGEVPEALQQRLRQQVAQSGNYSPEDEDMGDGWGKASLGFGRVDLGEGRPGVLVSQNVQRSNALWLFAVNDPGEPQLLLEGQGMLGAVSGPLSQGHVPVRLYADQGQGVSDWRFNGSTYVLEASCWQAWGVDVLLSYDCQPAGPDSGR</sequence>
<dbReference type="PANTHER" id="PTHR37841:SF1">
    <property type="entry name" value="DUF3298 DOMAIN-CONTAINING PROTEIN"/>
    <property type="match status" value="1"/>
</dbReference>
<feature type="signal peptide" evidence="1">
    <location>
        <begin position="1"/>
        <end position="24"/>
    </location>
</feature>
<reference evidence="2" key="1">
    <citation type="submission" date="2023-08" db="EMBL/GenBank/DDBJ databases">
        <title>Increased levels of nutrients transform a symbiont into a lethal pathobiont.</title>
        <authorList>
            <person name="Lachnit T."/>
            <person name="Ulrich L."/>
            <person name="Willmer F.M."/>
            <person name="Hasenbein T."/>
            <person name="Steiner L.X."/>
            <person name="Wolters M."/>
            <person name="Herbst E.M."/>
            <person name="Deines P."/>
        </authorList>
    </citation>
    <scope>NUCLEOTIDE SEQUENCE</scope>
    <source>
        <strain evidence="2">T3</strain>
    </source>
</reference>
<evidence type="ECO:0000313" key="2">
    <source>
        <dbReference type="EMBL" id="XBY61880.1"/>
    </source>
</evidence>
<keyword evidence="1" id="KW-0732">Signal</keyword>
<dbReference type="PANTHER" id="PTHR37841">
    <property type="entry name" value="GLR2918 PROTEIN"/>
    <property type="match status" value="1"/>
</dbReference>
<accession>A0AAU7XWF1</accession>
<gene>
    <name evidence="2" type="ORF">ABS648_18150</name>
</gene>
<organism evidence="2">
    <name type="scientific">Pseudomonas solani</name>
    <dbReference type="NCBI Taxonomy" id="2731552"/>
    <lineage>
        <taxon>Bacteria</taxon>
        <taxon>Pseudomonadati</taxon>
        <taxon>Pseudomonadota</taxon>
        <taxon>Gammaproteobacteria</taxon>
        <taxon>Pseudomonadales</taxon>
        <taxon>Pseudomonadaceae</taxon>
        <taxon>Pseudomonas</taxon>
    </lineage>
</organism>
<protein>
    <submittedName>
        <fullName evidence="2">WG repeat-containing protein</fullName>
    </submittedName>
</protein>